<comment type="caution">
    <text evidence="5">The sequence shown here is derived from an EMBL/GenBank/DDBJ whole genome shotgun (WGS) entry which is preliminary data.</text>
</comment>
<evidence type="ECO:0000313" key="5">
    <source>
        <dbReference type="EMBL" id="HFC46829.1"/>
    </source>
</evidence>
<dbReference type="Pfam" id="PF09369">
    <property type="entry name" value="MZB"/>
    <property type="match status" value="1"/>
</dbReference>
<dbReference type="InterPro" id="IPR011545">
    <property type="entry name" value="DEAD/DEAH_box_helicase_dom"/>
</dbReference>
<feature type="domain" description="Helicase ATP-binding" evidence="3">
    <location>
        <begin position="101"/>
        <end position="284"/>
    </location>
</feature>
<dbReference type="GO" id="GO:0043138">
    <property type="term" value="F:3'-5' DNA helicase activity"/>
    <property type="evidence" value="ECO:0007669"/>
    <property type="project" value="TreeGrafter"/>
</dbReference>
<gene>
    <name evidence="5" type="ORF">ENJ63_02995</name>
</gene>
<feature type="non-terminal residue" evidence="5">
    <location>
        <position position="768"/>
    </location>
</feature>
<dbReference type="InterPro" id="IPR014001">
    <property type="entry name" value="Helicase_ATP-bd"/>
</dbReference>
<organism evidence="5">
    <name type="scientific">Dissulfuribacter thermophilus</name>
    <dbReference type="NCBI Taxonomy" id="1156395"/>
    <lineage>
        <taxon>Bacteria</taxon>
        <taxon>Pseudomonadati</taxon>
        <taxon>Thermodesulfobacteriota</taxon>
        <taxon>Dissulfuribacteria</taxon>
        <taxon>Dissulfuribacterales</taxon>
        <taxon>Dissulfuribacteraceae</taxon>
        <taxon>Dissulfuribacter</taxon>
    </lineage>
</organism>
<evidence type="ECO:0000259" key="4">
    <source>
        <dbReference type="PROSITE" id="PS51194"/>
    </source>
</evidence>
<dbReference type="Gene3D" id="3.40.50.300">
    <property type="entry name" value="P-loop containing nucleotide triphosphate hydrolases"/>
    <property type="match status" value="2"/>
</dbReference>
<keyword evidence="5" id="KW-0347">Helicase</keyword>
<dbReference type="Proteomes" id="UP000885797">
    <property type="component" value="Unassembled WGS sequence"/>
</dbReference>
<dbReference type="PANTHER" id="PTHR47957">
    <property type="entry name" value="ATP-DEPENDENT HELICASE HRQ1"/>
    <property type="match status" value="1"/>
</dbReference>
<dbReference type="AlphaFoldDB" id="A0A7V2WSN3"/>
<protein>
    <submittedName>
        <fullName evidence="5">DEAD/DEAH box helicase</fullName>
    </submittedName>
</protein>
<dbReference type="SUPFAM" id="SSF52540">
    <property type="entry name" value="P-loop containing nucleoside triphosphate hydrolases"/>
    <property type="match status" value="1"/>
</dbReference>
<dbReference type="Pfam" id="PF22982">
    <property type="entry name" value="WHD_HRQ1"/>
    <property type="match status" value="1"/>
</dbReference>
<dbReference type="PROSITE" id="PS51192">
    <property type="entry name" value="HELICASE_ATP_BIND_1"/>
    <property type="match status" value="1"/>
</dbReference>
<dbReference type="EMBL" id="DRND01000239">
    <property type="protein sequence ID" value="HFC46829.1"/>
    <property type="molecule type" value="Genomic_DNA"/>
</dbReference>
<dbReference type="CDD" id="cd17923">
    <property type="entry name" value="DEXHc_Hrq1-like"/>
    <property type="match status" value="1"/>
</dbReference>
<dbReference type="GO" id="GO:0006289">
    <property type="term" value="P:nucleotide-excision repair"/>
    <property type="evidence" value="ECO:0007669"/>
    <property type="project" value="TreeGrafter"/>
</dbReference>
<feature type="domain" description="Helicase C-terminal" evidence="4">
    <location>
        <begin position="309"/>
        <end position="460"/>
    </location>
</feature>
<evidence type="ECO:0000259" key="3">
    <source>
        <dbReference type="PROSITE" id="PS51192"/>
    </source>
</evidence>
<dbReference type="SMART" id="SM00487">
    <property type="entry name" value="DEXDc"/>
    <property type="match status" value="1"/>
</dbReference>
<evidence type="ECO:0000256" key="1">
    <source>
        <dbReference type="ARBA" id="ARBA00022741"/>
    </source>
</evidence>
<proteinExistence type="predicted"/>
<dbReference type="GO" id="GO:0005524">
    <property type="term" value="F:ATP binding"/>
    <property type="evidence" value="ECO:0007669"/>
    <property type="project" value="UniProtKB-KW"/>
</dbReference>
<reference evidence="5" key="1">
    <citation type="journal article" date="2020" name="mSystems">
        <title>Genome- and Community-Level Interaction Insights into Carbon Utilization and Element Cycling Functions of Hydrothermarchaeota in Hydrothermal Sediment.</title>
        <authorList>
            <person name="Zhou Z."/>
            <person name="Liu Y."/>
            <person name="Xu W."/>
            <person name="Pan J."/>
            <person name="Luo Z.H."/>
            <person name="Li M."/>
        </authorList>
    </citation>
    <scope>NUCLEOTIDE SEQUENCE [LARGE SCALE GENOMIC DNA]</scope>
    <source>
        <strain evidence="5">HyVt-503</strain>
    </source>
</reference>
<name>A0A7V2WSN3_9BACT</name>
<dbReference type="Pfam" id="PF00271">
    <property type="entry name" value="Helicase_C"/>
    <property type="match status" value="1"/>
</dbReference>
<dbReference type="InterPro" id="IPR055227">
    <property type="entry name" value="HRQ1_WHD"/>
</dbReference>
<dbReference type="Pfam" id="PF00270">
    <property type="entry name" value="DEAD"/>
    <property type="match status" value="1"/>
</dbReference>
<keyword evidence="2" id="KW-0067">ATP-binding</keyword>
<evidence type="ECO:0000256" key="2">
    <source>
        <dbReference type="ARBA" id="ARBA00022840"/>
    </source>
</evidence>
<dbReference type="InterPro" id="IPR018973">
    <property type="entry name" value="MZB"/>
</dbReference>
<keyword evidence="1" id="KW-0547">Nucleotide-binding</keyword>
<dbReference type="PANTHER" id="PTHR47957:SF3">
    <property type="entry name" value="ATP-DEPENDENT HELICASE HRQ1"/>
    <property type="match status" value="1"/>
</dbReference>
<dbReference type="GO" id="GO:0003676">
    <property type="term" value="F:nucleic acid binding"/>
    <property type="evidence" value="ECO:0007669"/>
    <property type="project" value="InterPro"/>
</dbReference>
<dbReference type="PROSITE" id="PS51194">
    <property type="entry name" value="HELICASE_CTER"/>
    <property type="match status" value="1"/>
</dbReference>
<dbReference type="InterPro" id="IPR027417">
    <property type="entry name" value="P-loop_NTPase"/>
</dbReference>
<dbReference type="GO" id="GO:0036297">
    <property type="term" value="P:interstrand cross-link repair"/>
    <property type="evidence" value="ECO:0007669"/>
    <property type="project" value="TreeGrafter"/>
</dbReference>
<dbReference type="InterPro" id="IPR001650">
    <property type="entry name" value="Helicase_C-like"/>
</dbReference>
<keyword evidence="5" id="KW-0378">Hydrolase</keyword>
<dbReference type="SMART" id="SM00490">
    <property type="entry name" value="HELICc"/>
    <property type="match status" value="1"/>
</dbReference>
<sequence length="768" mass="85860">MGILSPSVFRVNTLFSILDTSKRPCLLTCAFLCSLSMGQIEGLISSLENMEDIAGRIVLKKAIPKRGPSLREIPPYISQEIRFVLELNGIQRLYSHQEEAIEKVLSGRDCTVSTPTASGKSLIYNIPVIQRYLEDRSSKALYLFPLKALQQDQLKNLRFFISALEEADQPRVELLDGDTPQSRRRRLKASPPDILITNPDMLHLSILPYHASWSGILRGLRFVVIDEVHTYRGIMGSNMAWVFRRLHRILDHYGAHPNYIMCSATIGNPEELSKQLIGRDVEVVKTSGSPSGKRFVLFVEPSLSPVTTCLTVLEMAIRRGLKTIVYTQSRKLTELVGIWISQKGGALKRAVRVYRAGLLPEERRKIEEELSNGTLLGVVSTSALELGIDVGALDCSILLGYPGSIMATWQRWGRAGRKLQDSLVVLIAQEDALDHYILRHPETILEGTPEAAILNPENPKIVERHLECAASELPLRFSEPLLRDAPVILEKANEMLSRGILVESHMGGELLSQRRYPQRLVDLRGTGQNFRIVDSKETTIGEIDEVRAMKETHPGAIYLHGGRQFEVLELDLARRCVKVRPFKGDYFTRPLTDKETIIMEEYESKALFGAWIHCGRLKVKEVVVGYEKRSIKGQRVLGRFPLDLPPNVFETEGIWIVIPSGCRHSIERAFLHFMGGIHAIEHAIIGVMPLFVLCDRSDIGGISQVIHPQLKESVIFVYDGVPGGIGLSKEAFRVSDKLVKKTFDVISGCECELGCPLCVHSPKCGSGN</sequence>
<accession>A0A7V2WSN3</accession>
<dbReference type="CDD" id="cd18797">
    <property type="entry name" value="SF2_C_Hrq"/>
    <property type="match status" value="1"/>
</dbReference>